<keyword evidence="4" id="KW-1185">Reference proteome</keyword>
<evidence type="ECO:0000313" key="3">
    <source>
        <dbReference type="EMBL" id="GAA2934815.1"/>
    </source>
</evidence>
<feature type="transmembrane region" description="Helical" evidence="2">
    <location>
        <begin position="89"/>
        <end position="110"/>
    </location>
</feature>
<keyword evidence="2" id="KW-0472">Membrane</keyword>
<proteinExistence type="predicted"/>
<comment type="caution">
    <text evidence="3">The sequence shown here is derived from an EMBL/GenBank/DDBJ whole genome shotgun (WGS) entry which is preliminary data.</text>
</comment>
<organism evidence="3 4">
    <name type="scientific">Streptomyces thioluteus</name>
    <dbReference type="NCBI Taxonomy" id="66431"/>
    <lineage>
        <taxon>Bacteria</taxon>
        <taxon>Bacillati</taxon>
        <taxon>Actinomycetota</taxon>
        <taxon>Actinomycetes</taxon>
        <taxon>Kitasatosporales</taxon>
        <taxon>Streptomycetaceae</taxon>
        <taxon>Streptomyces</taxon>
    </lineage>
</organism>
<feature type="region of interest" description="Disordered" evidence="1">
    <location>
        <begin position="1"/>
        <end position="84"/>
    </location>
</feature>
<name>A0ABN3X445_STRTU</name>
<dbReference type="Proteomes" id="UP001501102">
    <property type="component" value="Unassembled WGS sequence"/>
</dbReference>
<accession>A0ABN3X445</accession>
<feature type="compositionally biased region" description="Pro residues" evidence="1">
    <location>
        <begin position="1"/>
        <end position="18"/>
    </location>
</feature>
<sequence>MSYPQPGPYGQPPQPPQGGAPNPYAQGGAPGQPGYGYPQPPAQPGPYGAPPQAPYGQPPQPNPYGQQPGMPGPYPPPVPPQKGGAGKTVAIVLGALVLVGAIVGGAVVFMKGGSGGGGSSTVASDGKKYKLTTPETVAGEYTKASAVPASSDGLDELKQYVSNPEKISASYRAGTGLSAKSLLFSGVYGDINDPEALVDAWFAKSEENAKKTGKTTYEGSPQKVSPSGLDNAVMKCRTAKTTLGTTGKTSSVTFCVWADHSTAATVAPNDATAMMSGNGMSIDDVAALATKVRNDVRVEVK</sequence>
<evidence type="ECO:0000256" key="1">
    <source>
        <dbReference type="SAM" id="MobiDB-lite"/>
    </source>
</evidence>
<dbReference type="RefSeq" id="WP_344964203.1">
    <property type="nucleotide sequence ID" value="NZ_BAAAXZ010000125.1"/>
</dbReference>
<protein>
    <submittedName>
        <fullName evidence="3">Uncharacterized protein</fullName>
    </submittedName>
</protein>
<evidence type="ECO:0000313" key="4">
    <source>
        <dbReference type="Proteomes" id="UP001501102"/>
    </source>
</evidence>
<reference evidence="4" key="1">
    <citation type="journal article" date="2019" name="Int. J. Syst. Evol. Microbiol.">
        <title>The Global Catalogue of Microorganisms (GCM) 10K type strain sequencing project: providing services to taxonomists for standard genome sequencing and annotation.</title>
        <authorList>
            <consortium name="The Broad Institute Genomics Platform"/>
            <consortium name="The Broad Institute Genome Sequencing Center for Infectious Disease"/>
            <person name="Wu L."/>
            <person name="Ma J."/>
        </authorList>
    </citation>
    <scope>NUCLEOTIDE SEQUENCE [LARGE SCALE GENOMIC DNA]</scope>
    <source>
        <strain evidence="4">JCM 4087</strain>
    </source>
</reference>
<feature type="compositionally biased region" description="Pro residues" evidence="1">
    <location>
        <begin position="70"/>
        <end position="80"/>
    </location>
</feature>
<keyword evidence="2" id="KW-1133">Transmembrane helix</keyword>
<feature type="compositionally biased region" description="Pro residues" evidence="1">
    <location>
        <begin position="38"/>
        <end position="62"/>
    </location>
</feature>
<evidence type="ECO:0000256" key="2">
    <source>
        <dbReference type="SAM" id="Phobius"/>
    </source>
</evidence>
<dbReference type="SUPFAM" id="SSF81995">
    <property type="entry name" value="beta-sandwich domain of Sec23/24"/>
    <property type="match status" value="1"/>
</dbReference>
<keyword evidence="2" id="KW-0812">Transmembrane</keyword>
<gene>
    <name evidence="3" type="ORF">GCM10020221_33210</name>
</gene>
<dbReference type="EMBL" id="BAAAXZ010000125">
    <property type="protein sequence ID" value="GAA2934815.1"/>
    <property type="molecule type" value="Genomic_DNA"/>
</dbReference>